<organism evidence="2 3">
    <name type="scientific">Methylomonas paludis</name>
    <dbReference type="NCBI Taxonomy" id="1173101"/>
    <lineage>
        <taxon>Bacteria</taxon>
        <taxon>Pseudomonadati</taxon>
        <taxon>Pseudomonadota</taxon>
        <taxon>Gammaproteobacteria</taxon>
        <taxon>Methylococcales</taxon>
        <taxon>Methylococcaceae</taxon>
        <taxon>Methylomonas</taxon>
    </lineage>
</organism>
<keyword evidence="1" id="KW-0472">Membrane</keyword>
<keyword evidence="1" id="KW-0812">Transmembrane</keyword>
<name>A0A975MQA6_9GAMM</name>
<accession>A0A975MQA6</accession>
<dbReference type="Proteomes" id="UP000676649">
    <property type="component" value="Chromosome"/>
</dbReference>
<protein>
    <submittedName>
        <fullName evidence="2">Uncharacterized protein</fullName>
    </submittedName>
</protein>
<dbReference type="AlphaFoldDB" id="A0A975MQA6"/>
<reference evidence="2" key="1">
    <citation type="submission" date="2021-04" db="EMBL/GenBank/DDBJ databases">
        <title>Draft genome sequence data of methanotrophic Methylovulum sp. strain S1L and Methylomonas sp. strain S2AM isolated from boreal lake water columns.</title>
        <authorList>
            <person name="Rissanen A.J."/>
            <person name="Mangayil R."/>
            <person name="Svenning M.M."/>
            <person name="Khanongnuch R."/>
        </authorList>
    </citation>
    <scope>NUCLEOTIDE SEQUENCE</scope>
    <source>
        <strain evidence="2">S2AM</strain>
    </source>
</reference>
<evidence type="ECO:0000256" key="1">
    <source>
        <dbReference type="SAM" id="Phobius"/>
    </source>
</evidence>
<keyword evidence="1" id="KW-1133">Transmembrane helix</keyword>
<proteinExistence type="predicted"/>
<evidence type="ECO:0000313" key="3">
    <source>
        <dbReference type="Proteomes" id="UP000676649"/>
    </source>
</evidence>
<dbReference type="KEGG" id="mpad:KEF85_04850"/>
<dbReference type="RefSeq" id="WP_215583584.1">
    <property type="nucleotide sequence ID" value="NZ_CP073754.1"/>
</dbReference>
<feature type="transmembrane region" description="Helical" evidence="1">
    <location>
        <begin position="12"/>
        <end position="32"/>
    </location>
</feature>
<dbReference type="EMBL" id="CP073754">
    <property type="protein sequence ID" value="QWF71804.1"/>
    <property type="molecule type" value="Genomic_DNA"/>
</dbReference>
<sequence length="201" mass="23189">MFTPGLPEQQGNWIWEVCGALGLVLIGLVLLLERQPQLTHHNRLLAWLYKRLPRFTKRPTKHQDSQRFQQALLIWREVVACKSTAPRSLKAFKNRARYFVTLAEELLPQAVDETHWLALAAIHYVEPELLNFEPLYSDNIGVTPLTSVTADFTPEAAAKRQRQEELIKQAITTHQQQHGSWPPSPQNRELFAWLAEGMKIH</sequence>
<gene>
    <name evidence="2" type="ORF">KEF85_04850</name>
</gene>
<evidence type="ECO:0000313" key="2">
    <source>
        <dbReference type="EMBL" id="QWF71804.1"/>
    </source>
</evidence>
<keyword evidence="3" id="KW-1185">Reference proteome</keyword>